<comment type="caution">
    <text evidence="1">The sequence shown here is derived from an EMBL/GenBank/DDBJ whole genome shotgun (WGS) entry which is preliminary data.</text>
</comment>
<protein>
    <submittedName>
        <fullName evidence="1">Uncharacterized protein</fullName>
    </submittedName>
</protein>
<dbReference type="EMBL" id="JBHXOF010000046">
    <property type="protein sequence ID" value="MFD4217876.1"/>
    <property type="molecule type" value="Genomic_DNA"/>
</dbReference>
<proteinExistence type="predicted"/>
<reference evidence="1 2" key="1">
    <citation type="submission" date="2024-09" db="EMBL/GenBank/DDBJ databases">
        <title>The Natural Products Discovery Center: Release of the First 8490 Sequenced Strains for Exploring Actinobacteria Biosynthetic Diversity.</title>
        <authorList>
            <person name="Kalkreuter E."/>
            <person name="Kautsar S.A."/>
            <person name="Yang D."/>
            <person name="Bader C.D."/>
            <person name="Teijaro C.N."/>
            <person name="Fluegel L."/>
            <person name="Davis C.M."/>
            <person name="Simpson J.R."/>
            <person name="Lauterbach L."/>
            <person name="Steele A.D."/>
            <person name="Gui C."/>
            <person name="Meng S."/>
            <person name="Li G."/>
            <person name="Viehrig K."/>
            <person name="Ye F."/>
            <person name="Su P."/>
            <person name="Kiefer A.F."/>
            <person name="Nichols A."/>
            <person name="Cepeda A.J."/>
            <person name="Yan W."/>
            <person name="Fan B."/>
            <person name="Jiang Y."/>
            <person name="Adhikari A."/>
            <person name="Zheng C.-J."/>
            <person name="Schuster L."/>
            <person name="Cowan T.M."/>
            <person name="Smanski M.J."/>
            <person name="Chevrette M.G."/>
            <person name="De Carvalho L.P.S."/>
            <person name="Shen B."/>
        </authorList>
    </citation>
    <scope>NUCLEOTIDE SEQUENCE [LARGE SCALE GENOMIC DNA]</scope>
    <source>
        <strain evidence="1 2">NPDC058546</strain>
    </source>
</reference>
<evidence type="ECO:0000313" key="1">
    <source>
        <dbReference type="EMBL" id="MFD4217876.1"/>
    </source>
</evidence>
<organism evidence="1 2">
    <name type="scientific">Streptomyces sindenensis</name>
    <dbReference type="NCBI Taxonomy" id="67363"/>
    <lineage>
        <taxon>Bacteria</taxon>
        <taxon>Bacillati</taxon>
        <taxon>Actinomycetota</taxon>
        <taxon>Actinomycetes</taxon>
        <taxon>Kitasatosporales</taxon>
        <taxon>Streptomycetaceae</taxon>
        <taxon>Streptomyces</taxon>
    </lineage>
</organism>
<evidence type="ECO:0000313" key="2">
    <source>
        <dbReference type="Proteomes" id="UP001598251"/>
    </source>
</evidence>
<dbReference type="Proteomes" id="UP001598251">
    <property type="component" value="Unassembled WGS sequence"/>
</dbReference>
<sequence>MTSNAQTEAATYTDEEMEAATAHVLDRFLKPLAASTGQHVGDLLDSTPEDVFTAAVTAYMMASRIVEEDPTAELHATAGQLFIAMLRMTPGQEALAALITGAIYRQIRKEEGVEG</sequence>
<accession>A0ABW6ERI7</accession>
<gene>
    <name evidence="1" type="ORF">ACFWSS_33925</name>
</gene>
<keyword evidence="2" id="KW-1185">Reference proteome</keyword>
<name>A0ABW6ERI7_9ACTN</name>
<dbReference type="RefSeq" id="WP_351461791.1">
    <property type="nucleotide sequence ID" value="NZ_JBHXOF010000046.1"/>
</dbReference>